<evidence type="ECO:0000313" key="1">
    <source>
        <dbReference type="EnsemblPlants" id="Bo7g106950.1"/>
    </source>
</evidence>
<accession>A0A0D3DF47</accession>
<name>A0A0D3DF47_BRAOL</name>
<sequence length="90" mass="9374">MQAVKASLVRLNPSAFVSPPVLLHLFSTRSTSVSSASYGADPIGKGFDCDGYQSEPKAMEGVFDGPNHGVLMEGINVIGGARIDLEGGSY</sequence>
<dbReference type="HOGENOM" id="CLU_2443934_0_0_1"/>
<protein>
    <submittedName>
        <fullName evidence="1">Uncharacterized protein</fullName>
    </submittedName>
</protein>
<dbReference type="Proteomes" id="UP000032141">
    <property type="component" value="Chromosome C7"/>
</dbReference>
<reference evidence="1" key="2">
    <citation type="submission" date="2015-03" db="UniProtKB">
        <authorList>
            <consortium name="EnsemblPlants"/>
        </authorList>
    </citation>
    <scope>IDENTIFICATION</scope>
</reference>
<dbReference type="AlphaFoldDB" id="A0A0D3DF47"/>
<keyword evidence="2" id="KW-1185">Reference proteome</keyword>
<proteinExistence type="predicted"/>
<reference evidence="1 2" key="1">
    <citation type="journal article" date="2014" name="Genome Biol.">
        <title>Transcriptome and methylome profiling reveals relics of genome dominance in the mesopolyploid Brassica oleracea.</title>
        <authorList>
            <person name="Parkin I.A."/>
            <person name="Koh C."/>
            <person name="Tang H."/>
            <person name="Robinson S.J."/>
            <person name="Kagale S."/>
            <person name="Clarke W.E."/>
            <person name="Town C.D."/>
            <person name="Nixon J."/>
            <person name="Krishnakumar V."/>
            <person name="Bidwell S.L."/>
            <person name="Denoeud F."/>
            <person name="Belcram H."/>
            <person name="Links M.G."/>
            <person name="Just J."/>
            <person name="Clarke C."/>
            <person name="Bender T."/>
            <person name="Huebert T."/>
            <person name="Mason A.S."/>
            <person name="Pires J.C."/>
            <person name="Barker G."/>
            <person name="Moore J."/>
            <person name="Walley P.G."/>
            <person name="Manoli S."/>
            <person name="Batley J."/>
            <person name="Edwards D."/>
            <person name="Nelson M.N."/>
            <person name="Wang X."/>
            <person name="Paterson A.H."/>
            <person name="King G."/>
            <person name="Bancroft I."/>
            <person name="Chalhoub B."/>
            <person name="Sharpe A.G."/>
        </authorList>
    </citation>
    <scope>NUCLEOTIDE SEQUENCE</scope>
    <source>
        <strain evidence="1 2">cv. TO1000</strain>
    </source>
</reference>
<dbReference type="Gramene" id="Bo7g106950.1">
    <property type="protein sequence ID" value="Bo7g106950.1"/>
    <property type="gene ID" value="Bo7g106950"/>
</dbReference>
<dbReference type="STRING" id="109376.A0A0D3DF47"/>
<dbReference type="EnsemblPlants" id="Bo7g106950.1">
    <property type="protein sequence ID" value="Bo7g106950.1"/>
    <property type="gene ID" value="Bo7g106950"/>
</dbReference>
<evidence type="ECO:0000313" key="2">
    <source>
        <dbReference type="Proteomes" id="UP000032141"/>
    </source>
</evidence>
<organism evidence="1 2">
    <name type="scientific">Brassica oleracea var. oleracea</name>
    <dbReference type="NCBI Taxonomy" id="109376"/>
    <lineage>
        <taxon>Eukaryota</taxon>
        <taxon>Viridiplantae</taxon>
        <taxon>Streptophyta</taxon>
        <taxon>Embryophyta</taxon>
        <taxon>Tracheophyta</taxon>
        <taxon>Spermatophyta</taxon>
        <taxon>Magnoliopsida</taxon>
        <taxon>eudicotyledons</taxon>
        <taxon>Gunneridae</taxon>
        <taxon>Pentapetalae</taxon>
        <taxon>rosids</taxon>
        <taxon>malvids</taxon>
        <taxon>Brassicales</taxon>
        <taxon>Brassicaceae</taxon>
        <taxon>Brassiceae</taxon>
        <taxon>Brassica</taxon>
    </lineage>
</organism>